<evidence type="ECO:0000313" key="2">
    <source>
        <dbReference type="EMBL" id="KAA6388393.1"/>
    </source>
</evidence>
<feature type="domain" description="NrS-1 polymerase-like helicase" evidence="1">
    <location>
        <begin position="59"/>
        <end position="145"/>
    </location>
</feature>
<dbReference type="Pfam" id="PF19263">
    <property type="entry name" value="DUF5906"/>
    <property type="match status" value="1"/>
</dbReference>
<proteinExistence type="predicted"/>
<name>A0A5J4W1R3_9EUKA</name>
<accession>A0A5J4W1R3</accession>
<sequence>MLVEITDVCVEGLKGLAIHSDTNTLEREVSLLPIIIGLYVKSRGHWNGKKGRFSRYQSKNITDIDDFVGKFNTVIENNILAIANEMKNFGESTMSHKDTIKSIITEDQLLINEKHFHKHEVENVVNIMIVTNNIYPLKIEHNDRRYVV</sequence>
<organism evidence="2 3">
    <name type="scientific">Streblomastix strix</name>
    <dbReference type="NCBI Taxonomy" id="222440"/>
    <lineage>
        <taxon>Eukaryota</taxon>
        <taxon>Metamonada</taxon>
        <taxon>Preaxostyla</taxon>
        <taxon>Oxymonadida</taxon>
        <taxon>Streblomastigidae</taxon>
        <taxon>Streblomastix</taxon>
    </lineage>
</organism>
<protein>
    <recommendedName>
        <fullName evidence="1">NrS-1 polymerase-like helicase domain-containing protein</fullName>
    </recommendedName>
</protein>
<evidence type="ECO:0000259" key="1">
    <source>
        <dbReference type="Pfam" id="PF19263"/>
    </source>
</evidence>
<evidence type="ECO:0000313" key="3">
    <source>
        <dbReference type="Proteomes" id="UP000324800"/>
    </source>
</evidence>
<dbReference type="AlphaFoldDB" id="A0A5J4W1R3"/>
<reference evidence="2 3" key="1">
    <citation type="submission" date="2019-03" db="EMBL/GenBank/DDBJ databases">
        <title>Single cell metagenomics reveals metabolic interactions within the superorganism composed of flagellate Streblomastix strix and complex community of Bacteroidetes bacteria on its surface.</title>
        <authorList>
            <person name="Treitli S.C."/>
            <person name="Kolisko M."/>
            <person name="Husnik F."/>
            <person name="Keeling P."/>
            <person name="Hampl V."/>
        </authorList>
    </citation>
    <scope>NUCLEOTIDE SEQUENCE [LARGE SCALE GENOMIC DNA]</scope>
    <source>
        <strain evidence="2">ST1C</strain>
    </source>
</reference>
<dbReference type="InterPro" id="IPR045455">
    <property type="entry name" value="NrS-1_pol-like_helicase"/>
</dbReference>
<dbReference type="EMBL" id="SNRW01004002">
    <property type="protein sequence ID" value="KAA6388393.1"/>
    <property type="molecule type" value="Genomic_DNA"/>
</dbReference>
<gene>
    <name evidence="2" type="ORF">EZS28_016078</name>
</gene>
<dbReference type="Proteomes" id="UP000324800">
    <property type="component" value="Unassembled WGS sequence"/>
</dbReference>
<comment type="caution">
    <text evidence="2">The sequence shown here is derived from an EMBL/GenBank/DDBJ whole genome shotgun (WGS) entry which is preliminary data.</text>
</comment>